<dbReference type="AlphaFoldDB" id="A0A0A9BFV8"/>
<evidence type="ECO:0000313" key="1">
    <source>
        <dbReference type="EMBL" id="JAD61038.1"/>
    </source>
</evidence>
<dbReference type="EMBL" id="GBRH01236857">
    <property type="protein sequence ID" value="JAD61038.1"/>
    <property type="molecule type" value="Transcribed_RNA"/>
</dbReference>
<name>A0A0A9BFV8_ARUDO</name>
<sequence>MASLSLPSPFLSYLFSSSKEISSSILRGLMLYPHGFSRFLSHLLRLAGLSS</sequence>
<accession>A0A0A9BFV8</accession>
<protein>
    <submittedName>
        <fullName evidence="1">Uncharacterized protein</fullName>
    </submittedName>
</protein>
<proteinExistence type="predicted"/>
<organism evidence="1">
    <name type="scientific">Arundo donax</name>
    <name type="common">Giant reed</name>
    <name type="synonym">Donax arundinaceus</name>
    <dbReference type="NCBI Taxonomy" id="35708"/>
    <lineage>
        <taxon>Eukaryota</taxon>
        <taxon>Viridiplantae</taxon>
        <taxon>Streptophyta</taxon>
        <taxon>Embryophyta</taxon>
        <taxon>Tracheophyta</taxon>
        <taxon>Spermatophyta</taxon>
        <taxon>Magnoliopsida</taxon>
        <taxon>Liliopsida</taxon>
        <taxon>Poales</taxon>
        <taxon>Poaceae</taxon>
        <taxon>PACMAD clade</taxon>
        <taxon>Arundinoideae</taxon>
        <taxon>Arundineae</taxon>
        <taxon>Arundo</taxon>
    </lineage>
</organism>
<reference evidence="1" key="1">
    <citation type="submission" date="2014-09" db="EMBL/GenBank/DDBJ databases">
        <authorList>
            <person name="Magalhaes I.L.F."/>
            <person name="Oliveira U."/>
            <person name="Santos F.R."/>
            <person name="Vidigal T.H.D.A."/>
            <person name="Brescovit A.D."/>
            <person name="Santos A.J."/>
        </authorList>
    </citation>
    <scope>NUCLEOTIDE SEQUENCE</scope>
    <source>
        <tissue evidence="1">Shoot tissue taken approximately 20 cm above the soil surface</tissue>
    </source>
</reference>
<reference evidence="1" key="2">
    <citation type="journal article" date="2015" name="Data Brief">
        <title>Shoot transcriptome of the giant reed, Arundo donax.</title>
        <authorList>
            <person name="Barrero R.A."/>
            <person name="Guerrero F.D."/>
            <person name="Moolhuijzen P."/>
            <person name="Goolsby J.A."/>
            <person name="Tidwell J."/>
            <person name="Bellgard S.E."/>
            <person name="Bellgard M.I."/>
        </authorList>
    </citation>
    <scope>NUCLEOTIDE SEQUENCE</scope>
    <source>
        <tissue evidence="1">Shoot tissue taken approximately 20 cm above the soil surface</tissue>
    </source>
</reference>